<dbReference type="EMBL" id="JH992997">
    <property type="protein sequence ID" value="EKX45863.1"/>
    <property type="molecule type" value="Genomic_DNA"/>
</dbReference>
<sequence>MKATSDFHLLRADNFLQSRLTLPISQVLFIPDNLQADASTRRVASISLVRQKREEHGRALSLSARREAPRDSLSLSAQHLPLNPRADNMSKWHVSPSPPPSPAPVIRPKTGNPCRRAGPDEFARRSFSSLNLSLDQDEAHRPSTARLPPRGAREVIAVAKPRVIDFQLVQEKEKHEDGEEELEREAHNGWRSRQRSIPKLKHQFLWCKLHSSSSFVASVTDLKKKFHRRLATDDQLRISNTLAAATRMALTPRPLSSRATRVEERAPSAPSHRPATVHGGRRERESQRPAEYLDPWASDGNDEDSIRAFAVSVRQDLYIDHRSKTSGNGGGGRERSVSLDPSTRVQLQMLVQSSAGDQKLQKQAKGTEACYRAPA</sequence>
<dbReference type="PaxDb" id="55529-EKX45863"/>
<feature type="compositionally biased region" description="Polar residues" evidence="1">
    <location>
        <begin position="339"/>
        <end position="356"/>
    </location>
</feature>
<evidence type="ECO:0000313" key="3">
    <source>
        <dbReference type="EnsemblProtists" id="EKX45863"/>
    </source>
</evidence>
<evidence type="ECO:0000256" key="1">
    <source>
        <dbReference type="SAM" id="MobiDB-lite"/>
    </source>
</evidence>
<feature type="region of interest" description="Disordered" evidence="1">
    <location>
        <begin position="253"/>
        <end position="289"/>
    </location>
</feature>
<feature type="compositionally biased region" description="Basic and acidic residues" evidence="1">
    <location>
        <begin position="54"/>
        <end position="70"/>
    </location>
</feature>
<dbReference type="Proteomes" id="UP000011087">
    <property type="component" value="Unassembled WGS sequence"/>
</dbReference>
<reference evidence="4" key="2">
    <citation type="submission" date="2012-11" db="EMBL/GenBank/DDBJ databases">
        <authorList>
            <person name="Kuo A."/>
            <person name="Curtis B.A."/>
            <person name="Tanifuji G."/>
            <person name="Burki F."/>
            <person name="Gruber A."/>
            <person name="Irimia M."/>
            <person name="Maruyama S."/>
            <person name="Arias M.C."/>
            <person name="Ball S.G."/>
            <person name="Gile G.H."/>
            <person name="Hirakawa Y."/>
            <person name="Hopkins J.F."/>
            <person name="Rensing S.A."/>
            <person name="Schmutz J."/>
            <person name="Symeonidi A."/>
            <person name="Elias M."/>
            <person name="Eveleigh R.J."/>
            <person name="Herman E.K."/>
            <person name="Klute M.J."/>
            <person name="Nakayama T."/>
            <person name="Obornik M."/>
            <person name="Reyes-Prieto A."/>
            <person name="Armbrust E.V."/>
            <person name="Aves S.J."/>
            <person name="Beiko R.G."/>
            <person name="Coutinho P."/>
            <person name="Dacks J.B."/>
            <person name="Durnford D.G."/>
            <person name="Fast N.M."/>
            <person name="Green B.R."/>
            <person name="Grisdale C."/>
            <person name="Hempe F."/>
            <person name="Henrissat B."/>
            <person name="Hoppner M.P."/>
            <person name="Ishida K.-I."/>
            <person name="Kim E."/>
            <person name="Koreny L."/>
            <person name="Kroth P.G."/>
            <person name="Liu Y."/>
            <person name="Malik S.-B."/>
            <person name="Maier U.G."/>
            <person name="McRose D."/>
            <person name="Mock T."/>
            <person name="Neilson J.A."/>
            <person name="Onodera N.T."/>
            <person name="Poole A.M."/>
            <person name="Pritham E.J."/>
            <person name="Richards T.A."/>
            <person name="Rocap G."/>
            <person name="Roy S.W."/>
            <person name="Sarai C."/>
            <person name="Schaack S."/>
            <person name="Shirato S."/>
            <person name="Slamovits C.H."/>
            <person name="Spencer D.F."/>
            <person name="Suzuki S."/>
            <person name="Worden A.Z."/>
            <person name="Zauner S."/>
            <person name="Barry K."/>
            <person name="Bell C."/>
            <person name="Bharti A.K."/>
            <person name="Crow J.A."/>
            <person name="Grimwood J."/>
            <person name="Kramer R."/>
            <person name="Lindquist E."/>
            <person name="Lucas S."/>
            <person name="Salamov A."/>
            <person name="McFadden G.I."/>
            <person name="Lane C.E."/>
            <person name="Keeling P.J."/>
            <person name="Gray M.W."/>
            <person name="Grigoriev I.V."/>
            <person name="Archibald J.M."/>
        </authorList>
    </citation>
    <scope>NUCLEOTIDE SEQUENCE</scope>
    <source>
        <strain evidence="4">CCMP2712</strain>
    </source>
</reference>
<feature type="compositionally biased region" description="Pro residues" evidence="1">
    <location>
        <begin position="96"/>
        <end position="105"/>
    </location>
</feature>
<dbReference type="GeneID" id="17302563"/>
<feature type="region of interest" description="Disordered" evidence="1">
    <location>
        <begin position="54"/>
        <end position="120"/>
    </location>
</feature>
<dbReference type="KEGG" id="gtt:GUITHDRAFT_108313"/>
<keyword evidence="4" id="KW-1185">Reference proteome</keyword>
<feature type="region of interest" description="Disordered" evidence="1">
    <location>
        <begin position="320"/>
        <end position="375"/>
    </location>
</feature>
<dbReference type="HOGENOM" id="CLU_738616_0_0_1"/>
<dbReference type="EnsemblProtists" id="EKX45863">
    <property type="protein sequence ID" value="EKX45863"/>
    <property type="gene ID" value="GUITHDRAFT_108313"/>
</dbReference>
<name>L1JBF5_GUITC</name>
<gene>
    <name evidence="2" type="ORF">GUITHDRAFT_108313</name>
</gene>
<evidence type="ECO:0000313" key="4">
    <source>
        <dbReference type="Proteomes" id="UP000011087"/>
    </source>
</evidence>
<dbReference type="AlphaFoldDB" id="L1JBF5"/>
<accession>L1JBF5</accession>
<organism evidence="2">
    <name type="scientific">Guillardia theta (strain CCMP2712)</name>
    <name type="common">Cryptophyte</name>
    <dbReference type="NCBI Taxonomy" id="905079"/>
    <lineage>
        <taxon>Eukaryota</taxon>
        <taxon>Cryptophyceae</taxon>
        <taxon>Pyrenomonadales</taxon>
        <taxon>Geminigeraceae</taxon>
        <taxon>Guillardia</taxon>
    </lineage>
</organism>
<evidence type="ECO:0000313" key="2">
    <source>
        <dbReference type="EMBL" id="EKX45863.1"/>
    </source>
</evidence>
<protein>
    <submittedName>
        <fullName evidence="2 3">Uncharacterized protein</fullName>
    </submittedName>
</protein>
<reference evidence="2 4" key="1">
    <citation type="journal article" date="2012" name="Nature">
        <title>Algal genomes reveal evolutionary mosaicism and the fate of nucleomorphs.</title>
        <authorList>
            <consortium name="DOE Joint Genome Institute"/>
            <person name="Curtis B.A."/>
            <person name="Tanifuji G."/>
            <person name="Burki F."/>
            <person name="Gruber A."/>
            <person name="Irimia M."/>
            <person name="Maruyama S."/>
            <person name="Arias M.C."/>
            <person name="Ball S.G."/>
            <person name="Gile G.H."/>
            <person name="Hirakawa Y."/>
            <person name="Hopkins J.F."/>
            <person name="Kuo A."/>
            <person name="Rensing S.A."/>
            <person name="Schmutz J."/>
            <person name="Symeonidi A."/>
            <person name="Elias M."/>
            <person name="Eveleigh R.J."/>
            <person name="Herman E.K."/>
            <person name="Klute M.J."/>
            <person name="Nakayama T."/>
            <person name="Obornik M."/>
            <person name="Reyes-Prieto A."/>
            <person name="Armbrust E.V."/>
            <person name="Aves S.J."/>
            <person name="Beiko R.G."/>
            <person name="Coutinho P."/>
            <person name="Dacks J.B."/>
            <person name="Durnford D.G."/>
            <person name="Fast N.M."/>
            <person name="Green B.R."/>
            <person name="Grisdale C.J."/>
            <person name="Hempel F."/>
            <person name="Henrissat B."/>
            <person name="Hoppner M.P."/>
            <person name="Ishida K."/>
            <person name="Kim E."/>
            <person name="Koreny L."/>
            <person name="Kroth P.G."/>
            <person name="Liu Y."/>
            <person name="Malik S.B."/>
            <person name="Maier U.G."/>
            <person name="McRose D."/>
            <person name="Mock T."/>
            <person name="Neilson J.A."/>
            <person name="Onodera N.T."/>
            <person name="Poole A.M."/>
            <person name="Pritham E.J."/>
            <person name="Richards T.A."/>
            <person name="Rocap G."/>
            <person name="Roy S.W."/>
            <person name="Sarai C."/>
            <person name="Schaack S."/>
            <person name="Shirato S."/>
            <person name="Slamovits C.H."/>
            <person name="Spencer D.F."/>
            <person name="Suzuki S."/>
            <person name="Worden A.Z."/>
            <person name="Zauner S."/>
            <person name="Barry K."/>
            <person name="Bell C."/>
            <person name="Bharti A.K."/>
            <person name="Crow J.A."/>
            <person name="Grimwood J."/>
            <person name="Kramer R."/>
            <person name="Lindquist E."/>
            <person name="Lucas S."/>
            <person name="Salamov A."/>
            <person name="McFadden G.I."/>
            <person name="Lane C.E."/>
            <person name="Keeling P.J."/>
            <person name="Gray M.W."/>
            <person name="Grigoriev I.V."/>
            <person name="Archibald J.M."/>
        </authorList>
    </citation>
    <scope>NUCLEOTIDE SEQUENCE</scope>
    <source>
        <strain evidence="2 4">CCMP2712</strain>
    </source>
</reference>
<proteinExistence type="predicted"/>
<reference evidence="3" key="3">
    <citation type="submission" date="2016-03" db="UniProtKB">
        <authorList>
            <consortium name="EnsemblProtists"/>
        </authorList>
    </citation>
    <scope>IDENTIFICATION</scope>
</reference>
<dbReference type="RefSeq" id="XP_005832843.1">
    <property type="nucleotide sequence ID" value="XM_005832786.1"/>
</dbReference>